<dbReference type="EMBL" id="JAWWNJ010000088">
    <property type="protein sequence ID" value="KAK7000646.1"/>
    <property type="molecule type" value="Genomic_DNA"/>
</dbReference>
<accession>A0AAW0A4A3</accession>
<organism evidence="1 2">
    <name type="scientific">Favolaschia claudopus</name>
    <dbReference type="NCBI Taxonomy" id="2862362"/>
    <lineage>
        <taxon>Eukaryota</taxon>
        <taxon>Fungi</taxon>
        <taxon>Dikarya</taxon>
        <taxon>Basidiomycota</taxon>
        <taxon>Agaricomycotina</taxon>
        <taxon>Agaricomycetes</taxon>
        <taxon>Agaricomycetidae</taxon>
        <taxon>Agaricales</taxon>
        <taxon>Marasmiineae</taxon>
        <taxon>Mycenaceae</taxon>
        <taxon>Favolaschia</taxon>
    </lineage>
</organism>
<reference evidence="1 2" key="1">
    <citation type="journal article" date="2024" name="J Genomics">
        <title>Draft genome sequencing and assembly of Favolaschia claudopus CIRM-BRFM 2984 isolated from oak limbs.</title>
        <authorList>
            <person name="Navarro D."/>
            <person name="Drula E."/>
            <person name="Chaduli D."/>
            <person name="Cazenave R."/>
            <person name="Ahrendt S."/>
            <person name="Wang J."/>
            <person name="Lipzen A."/>
            <person name="Daum C."/>
            <person name="Barry K."/>
            <person name="Grigoriev I.V."/>
            <person name="Favel A."/>
            <person name="Rosso M.N."/>
            <person name="Martin F."/>
        </authorList>
    </citation>
    <scope>NUCLEOTIDE SEQUENCE [LARGE SCALE GENOMIC DNA]</scope>
    <source>
        <strain evidence="1 2">CIRM-BRFM 2984</strain>
    </source>
</reference>
<sequence>RVQFVDGAVVLKDQMKEYADRGHELDDMSFLDYFLHTYDGKDLPADDDTGVKPRSERIPYLESSGRKGCRVVRQNGHETVPRFVGTWFPRDTPATREYYCANMLALLCPWRGLDDLKPTEDESFSQVFERFLECADENVKRVIDNAKYFHECSDSARVRKPSDMTPASGAILDVEDQQPDEFTFDFTLPELTLHDIALARASRWDPQDVLYGQGAMAVARGIGLFCEDEVEGCQLPDVRRALVDDLVKFRAWNDTLVKMTRSGLVTTDNRPVLPLPDPNVFAAPKPVEP</sequence>
<keyword evidence="2" id="KW-1185">Reference proteome</keyword>
<name>A0AAW0A4A3_9AGAR</name>
<evidence type="ECO:0000313" key="2">
    <source>
        <dbReference type="Proteomes" id="UP001362999"/>
    </source>
</evidence>
<comment type="caution">
    <text evidence="1">The sequence shown here is derived from an EMBL/GenBank/DDBJ whole genome shotgun (WGS) entry which is preliminary data.</text>
</comment>
<feature type="non-terminal residue" evidence="1">
    <location>
        <position position="289"/>
    </location>
</feature>
<proteinExistence type="predicted"/>
<protein>
    <submittedName>
        <fullName evidence="1">Uncharacterized protein</fullName>
    </submittedName>
</protein>
<dbReference type="Proteomes" id="UP001362999">
    <property type="component" value="Unassembled WGS sequence"/>
</dbReference>
<gene>
    <name evidence="1" type="ORF">R3P38DRAFT_2399866</name>
</gene>
<evidence type="ECO:0000313" key="1">
    <source>
        <dbReference type="EMBL" id="KAK7000646.1"/>
    </source>
</evidence>
<dbReference type="AlphaFoldDB" id="A0AAW0A4A3"/>
<feature type="non-terminal residue" evidence="1">
    <location>
        <position position="1"/>
    </location>
</feature>